<dbReference type="Proteomes" id="UP000785679">
    <property type="component" value="Unassembled WGS sequence"/>
</dbReference>
<keyword evidence="2" id="KW-0472">Membrane</keyword>
<feature type="region of interest" description="Disordered" evidence="1">
    <location>
        <begin position="153"/>
        <end position="238"/>
    </location>
</feature>
<feature type="compositionally biased region" description="Gly residues" evidence="1">
    <location>
        <begin position="228"/>
        <end position="238"/>
    </location>
</feature>
<dbReference type="AlphaFoldDB" id="A0A8J8T0I4"/>
<evidence type="ECO:0000313" key="4">
    <source>
        <dbReference type="Proteomes" id="UP000785679"/>
    </source>
</evidence>
<evidence type="ECO:0000313" key="3">
    <source>
        <dbReference type="EMBL" id="TNV77076.1"/>
    </source>
</evidence>
<name>A0A8J8T0I4_HALGN</name>
<feature type="compositionally biased region" description="Polar residues" evidence="1">
    <location>
        <begin position="184"/>
        <end position="222"/>
    </location>
</feature>
<protein>
    <submittedName>
        <fullName evidence="3">Uncharacterized protein</fullName>
    </submittedName>
</protein>
<sequence>MLGGGDGASPSQFAPADCKKQQSNLYILSVVHFVLAITLCIAIPPLGIGEIFTALILMCTAYAMNFCMVILYMLLMLQDVVQYFSAVGLLVQNGWLAGCYQNGGNNNCDPFNTTVVIIFFVFSIGAVTVSFYAYRIFKANAMGQLGPASNPGLFSRGMNMPSNRNRNNRDDDDGDDEAPYVPPQTGNQPAPNTQTGNNNAQYQLQNPPNQRAQQAESRNQARPQGGYVPFGGQGVRIG</sequence>
<organism evidence="3 4">
    <name type="scientific">Halteria grandinella</name>
    <dbReference type="NCBI Taxonomy" id="5974"/>
    <lineage>
        <taxon>Eukaryota</taxon>
        <taxon>Sar</taxon>
        <taxon>Alveolata</taxon>
        <taxon>Ciliophora</taxon>
        <taxon>Intramacronucleata</taxon>
        <taxon>Spirotrichea</taxon>
        <taxon>Stichotrichia</taxon>
        <taxon>Sporadotrichida</taxon>
        <taxon>Halteriidae</taxon>
        <taxon>Halteria</taxon>
    </lineage>
</organism>
<feature type="transmembrane region" description="Helical" evidence="2">
    <location>
        <begin position="25"/>
        <end position="45"/>
    </location>
</feature>
<evidence type="ECO:0000256" key="1">
    <source>
        <dbReference type="SAM" id="MobiDB-lite"/>
    </source>
</evidence>
<keyword evidence="2" id="KW-0812">Transmembrane</keyword>
<dbReference type="OrthoDB" id="10619848at2759"/>
<feature type="transmembrane region" description="Helical" evidence="2">
    <location>
        <begin position="51"/>
        <end position="74"/>
    </location>
</feature>
<keyword evidence="4" id="KW-1185">Reference proteome</keyword>
<dbReference type="EMBL" id="RRYP01012488">
    <property type="protein sequence ID" value="TNV77076.1"/>
    <property type="molecule type" value="Genomic_DNA"/>
</dbReference>
<evidence type="ECO:0000256" key="2">
    <source>
        <dbReference type="SAM" id="Phobius"/>
    </source>
</evidence>
<reference evidence="3" key="1">
    <citation type="submission" date="2019-06" db="EMBL/GenBank/DDBJ databases">
        <authorList>
            <person name="Zheng W."/>
        </authorList>
    </citation>
    <scope>NUCLEOTIDE SEQUENCE</scope>
    <source>
        <strain evidence="3">QDHG01</strain>
    </source>
</reference>
<keyword evidence="2" id="KW-1133">Transmembrane helix</keyword>
<gene>
    <name evidence="3" type="ORF">FGO68_gene14205</name>
</gene>
<comment type="caution">
    <text evidence="3">The sequence shown here is derived from an EMBL/GenBank/DDBJ whole genome shotgun (WGS) entry which is preliminary data.</text>
</comment>
<feature type="transmembrane region" description="Helical" evidence="2">
    <location>
        <begin position="115"/>
        <end position="134"/>
    </location>
</feature>
<accession>A0A8J8T0I4</accession>
<proteinExistence type="predicted"/>